<accession>A0A1J5NZZ9</accession>
<dbReference type="Proteomes" id="UP000182811">
    <property type="component" value="Unassembled WGS sequence"/>
</dbReference>
<protein>
    <recommendedName>
        <fullName evidence="7 18">Phosphatidate cytidylyltransferase</fullName>
        <ecNumber evidence="6 18">2.7.7.41</ecNumber>
    </recommendedName>
</protein>
<reference evidence="20 21" key="1">
    <citation type="submission" date="2016-08" db="EMBL/GenBank/DDBJ databases">
        <title>Genome-based comparison of Moorella thermoacetic strains.</title>
        <authorList>
            <person name="Poehlein A."/>
            <person name="Bengelsdorf F.R."/>
            <person name="Esser C."/>
            <person name="Duerre P."/>
            <person name="Daniel R."/>
        </authorList>
    </citation>
    <scope>NUCLEOTIDE SEQUENCE [LARGE SCALE GENOMIC DNA]</scope>
    <source>
        <strain evidence="20 21">DSM 21394</strain>
    </source>
</reference>
<comment type="pathway">
    <text evidence="3 18">Phospholipid metabolism; CDP-diacylglycerol biosynthesis; CDP-diacylglycerol from sn-glycerol 3-phosphate: step 3/3.</text>
</comment>
<gene>
    <name evidence="20" type="primary">cdsA</name>
    <name evidence="20" type="ORF">MOTE_16530</name>
</gene>
<dbReference type="EC" id="2.7.7.41" evidence="6 18"/>
<feature type="transmembrane region" description="Helical" evidence="19">
    <location>
        <begin position="196"/>
        <end position="216"/>
    </location>
</feature>
<keyword evidence="13 19" id="KW-1133">Transmembrane helix</keyword>
<evidence type="ECO:0000256" key="2">
    <source>
        <dbReference type="ARBA" id="ARBA00004651"/>
    </source>
</evidence>
<dbReference type="Pfam" id="PF01148">
    <property type="entry name" value="CTP_transf_1"/>
    <property type="match status" value="1"/>
</dbReference>
<evidence type="ECO:0000256" key="10">
    <source>
        <dbReference type="ARBA" id="ARBA00022679"/>
    </source>
</evidence>
<dbReference type="UniPathway" id="UPA00557">
    <property type="reaction ID" value="UER00614"/>
</dbReference>
<evidence type="ECO:0000256" key="16">
    <source>
        <dbReference type="ARBA" id="ARBA00023209"/>
    </source>
</evidence>
<keyword evidence="16" id="KW-0594">Phospholipid biosynthesis</keyword>
<evidence type="ECO:0000313" key="20">
    <source>
        <dbReference type="EMBL" id="OIQ58899.1"/>
    </source>
</evidence>
<evidence type="ECO:0000256" key="1">
    <source>
        <dbReference type="ARBA" id="ARBA00001698"/>
    </source>
</evidence>
<evidence type="ECO:0000256" key="8">
    <source>
        <dbReference type="ARBA" id="ARBA00022475"/>
    </source>
</evidence>
<dbReference type="GO" id="GO:0004605">
    <property type="term" value="F:phosphatidate cytidylyltransferase activity"/>
    <property type="evidence" value="ECO:0007669"/>
    <property type="project" value="UniProtKB-EC"/>
</dbReference>
<evidence type="ECO:0000256" key="5">
    <source>
        <dbReference type="ARBA" id="ARBA00010185"/>
    </source>
</evidence>
<comment type="subcellular location">
    <subcellularLocation>
        <location evidence="2">Cell membrane</location>
        <topology evidence="2">Multi-pass membrane protein</topology>
    </subcellularLocation>
</comment>
<name>A0A1J5NZZ9_NEOTH</name>
<keyword evidence="9" id="KW-0444">Lipid biosynthesis</keyword>
<dbReference type="GO" id="GO:0016024">
    <property type="term" value="P:CDP-diacylglycerol biosynthetic process"/>
    <property type="evidence" value="ECO:0007669"/>
    <property type="project" value="UniProtKB-UniPathway"/>
</dbReference>
<dbReference type="PROSITE" id="PS01315">
    <property type="entry name" value="CDS"/>
    <property type="match status" value="1"/>
</dbReference>
<keyword evidence="12 18" id="KW-0548">Nucleotidyltransferase</keyword>
<keyword evidence="10 18" id="KW-0808">Transferase</keyword>
<keyword evidence="11 18" id="KW-0812">Transmembrane</keyword>
<dbReference type="PANTHER" id="PTHR46382:SF1">
    <property type="entry name" value="PHOSPHATIDATE CYTIDYLYLTRANSFERASE"/>
    <property type="match status" value="1"/>
</dbReference>
<feature type="transmembrane region" description="Helical" evidence="19">
    <location>
        <begin position="103"/>
        <end position="123"/>
    </location>
</feature>
<evidence type="ECO:0000256" key="15">
    <source>
        <dbReference type="ARBA" id="ARBA00023136"/>
    </source>
</evidence>
<keyword evidence="8" id="KW-1003">Cell membrane</keyword>
<evidence type="ECO:0000256" key="13">
    <source>
        <dbReference type="ARBA" id="ARBA00022989"/>
    </source>
</evidence>
<dbReference type="GO" id="GO:0005886">
    <property type="term" value="C:plasma membrane"/>
    <property type="evidence" value="ECO:0007669"/>
    <property type="project" value="UniProtKB-SubCell"/>
</dbReference>
<comment type="caution">
    <text evidence="20">The sequence shown here is derived from an EMBL/GenBank/DDBJ whole genome shotgun (WGS) entry which is preliminary data.</text>
</comment>
<keyword evidence="14" id="KW-0443">Lipid metabolism</keyword>
<comment type="pathway">
    <text evidence="4">Lipid metabolism.</text>
</comment>
<feature type="transmembrane region" description="Helical" evidence="19">
    <location>
        <begin position="168"/>
        <end position="190"/>
    </location>
</feature>
<feature type="transmembrane region" description="Helical" evidence="19">
    <location>
        <begin position="135"/>
        <end position="156"/>
    </location>
</feature>
<evidence type="ECO:0000256" key="14">
    <source>
        <dbReference type="ARBA" id="ARBA00023098"/>
    </source>
</evidence>
<feature type="transmembrane region" description="Helical" evidence="19">
    <location>
        <begin position="6"/>
        <end position="30"/>
    </location>
</feature>
<dbReference type="AlphaFoldDB" id="A0A1J5NZZ9"/>
<evidence type="ECO:0000256" key="6">
    <source>
        <dbReference type="ARBA" id="ARBA00012487"/>
    </source>
</evidence>
<feature type="transmembrane region" description="Helical" evidence="19">
    <location>
        <begin position="51"/>
        <end position="71"/>
    </location>
</feature>
<evidence type="ECO:0000313" key="21">
    <source>
        <dbReference type="Proteomes" id="UP000182811"/>
    </source>
</evidence>
<dbReference type="PANTHER" id="PTHR46382">
    <property type="entry name" value="PHOSPHATIDATE CYTIDYLYLTRANSFERASE"/>
    <property type="match status" value="1"/>
</dbReference>
<organism evidence="20 21">
    <name type="scientific">Neomoorella thermoacetica</name>
    <name type="common">Clostridium thermoaceticum</name>
    <dbReference type="NCBI Taxonomy" id="1525"/>
    <lineage>
        <taxon>Bacteria</taxon>
        <taxon>Bacillati</taxon>
        <taxon>Bacillota</taxon>
        <taxon>Clostridia</taxon>
        <taxon>Neomoorellales</taxon>
        <taxon>Neomoorellaceae</taxon>
        <taxon>Neomoorella</taxon>
    </lineage>
</organism>
<evidence type="ECO:0000256" key="7">
    <source>
        <dbReference type="ARBA" id="ARBA00019373"/>
    </source>
</evidence>
<feature type="transmembrane region" description="Helical" evidence="19">
    <location>
        <begin position="243"/>
        <end position="261"/>
    </location>
</feature>
<feature type="transmembrane region" description="Helical" evidence="19">
    <location>
        <begin position="77"/>
        <end position="96"/>
    </location>
</feature>
<evidence type="ECO:0000256" key="3">
    <source>
        <dbReference type="ARBA" id="ARBA00005119"/>
    </source>
</evidence>
<evidence type="ECO:0000256" key="4">
    <source>
        <dbReference type="ARBA" id="ARBA00005189"/>
    </source>
</evidence>
<evidence type="ECO:0000256" key="11">
    <source>
        <dbReference type="ARBA" id="ARBA00022692"/>
    </source>
</evidence>
<dbReference type="InterPro" id="IPR000374">
    <property type="entry name" value="PC_trans"/>
</dbReference>
<dbReference type="EMBL" id="MDDC01000011">
    <property type="protein sequence ID" value="OIQ58899.1"/>
    <property type="molecule type" value="Genomic_DNA"/>
</dbReference>
<evidence type="ECO:0000256" key="18">
    <source>
        <dbReference type="RuleBase" id="RU003938"/>
    </source>
</evidence>
<evidence type="ECO:0000256" key="19">
    <source>
        <dbReference type="SAM" id="Phobius"/>
    </source>
</evidence>
<keyword evidence="15 19" id="KW-0472">Membrane</keyword>
<evidence type="ECO:0000256" key="12">
    <source>
        <dbReference type="ARBA" id="ARBA00022695"/>
    </source>
</evidence>
<evidence type="ECO:0000256" key="9">
    <source>
        <dbReference type="ARBA" id="ARBA00022516"/>
    </source>
</evidence>
<proteinExistence type="inferred from homology"/>
<dbReference type="OrthoDB" id="9799199at2"/>
<comment type="similarity">
    <text evidence="5 18">Belongs to the CDS family.</text>
</comment>
<keyword evidence="17" id="KW-1208">Phospholipid metabolism</keyword>
<sequence>MLAARMVVALVGIPLLLGATFLGGWWLNLLAEFITLVGMMEFYHLAKRMQLKPMAPAGLVGGLFLILVAYLNREIPAWYLAVITLGLLFLFLVMFPRFGVADLAVTFLGIWYVGGLVAYLPLIRLLPGGAGALTMALLLTWANDSGAYFCGLLFGRHHPWPRLSPGKTWAGAIGGLFGSILVALTIGPLLLAGLNYWLLGMLAILVAVAAQAGDLIESGLKRQAGVKDSGWLLPGHGGILDRFDSLLLVAPVVYYYLVFFLF</sequence>
<comment type="catalytic activity">
    <reaction evidence="1 18">
        <text>a 1,2-diacyl-sn-glycero-3-phosphate + CTP + H(+) = a CDP-1,2-diacyl-sn-glycerol + diphosphate</text>
        <dbReference type="Rhea" id="RHEA:16229"/>
        <dbReference type="ChEBI" id="CHEBI:15378"/>
        <dbReference type="ChEBI" id="CHEBI:33019"/>
        <dbReference type="ChEBI" id="CHEBI:37563"/>
        <dbReference type="ChEBI" id="CHEBI:58332"/>
        <dbReference type="ChEBI" id="CHEBI:58608"/>
        <dbReference type="EC" id="2.7.7.41"/>
    </reaction>
</comment>
<evidence type="ECO:0000256" key="17">
    <source>
        <dbReference type="ARBA" id="ARBA00023264"/>
    </source>
</evidence>